<reference evidence="4" key="1">
    <citation type="journal article" date="1997" name="Nucleic Acids Res.">
        <title>tRNAscan-SE: a program for improved detection of transfer RNA genes in genomic sequence.</title>
        <authorList>
            <person name="Lowe T.M."/>
            <person name="Eddy S.R."/>
        </authorList>
    </citation>
    <scope>NUCLEOTIDE SEQUENCE [LARGE SCALE GENOMIC DNA]</scope>
</reference>
<dbReference type="PROSITE" id="PS50005">
    <property type="entry name" value="TPR"/>
    <property type="match status" value="2"/>
</dbReference>
<evidence type="ECO:0000256" key="1">
    <source>
        <dbReference type="ARBA" id="ARBA00022803"/>
    </source>
</evidence>
<organism evidence="4 5">
    <name type="scientific">Drosophila arizonae</name>
    <name type="common">Fruit fly</name>
    <dbReference type="NCBI Taxonomy" id="7263"/>
    <lineage>
        <taxon>Eukaryota</taxon>
        <taxon>Metazoa</taxon>
        <taxon>Ecdysozoa</taxon>
        <taxon>Arthropoda</taxon>
        <taxon>Hexapoda</taxon>
        <taxon>Insecta</taxon>
        <taxon>Pterygota</taxon>
        <taxon>Neoptera</taxon>
        <taxon>Endopterygota</taxon>
        <taxon>Diptera</taxon>
        <taxon>Brachycera</taxon>
        <taxon>Muscomorpha</taxon>
        <taxon>Ephydroidea</taxon>
        <taxon>Drosophilidae</taxon>
        <taxon>Drosophila</taxon>
    </lineage>
</organism>
<dbReference type="GeneID" id="108619687"/>
<accession>A0ABM1PXG6</accession>
<evidence type="ECO:0000313" key="4">
    <source>
        <dbReference type="Proteomes" id="UP000694904"/>
    </source>
</evidence>
<dbReference type="SUPFAM" id="SSF48452">
    <property type="entry name" value="TPR-like"/>
    <property type="match status" value="2"/>
</dbReference>
<feature type="region of interest" description="Disordered" evidence="3">
    <location>
        <begin position="608"/>
        <end position="639"/>
    </location>
</feature>
<name>A0ABM1PXG6_DROAR</name>
<feature type="repeat" description="TPR" evidence="2">
    <location>
        <begin position="477"/>
        <end position="510"/>
    </location>
</feature>
<proteinExistence type="predicted"/>
<dbReference type="Pfam" id="PF13181">
    <property type="entry name" value="TPR_8"/>
    <property type="match status" value="2"/>
</dbReference>
<gene>
    <name evidence="5" type="primary">LOC108619687</name>
</gene>
<evidence type="ECO:0000256" key="2">
    <source>
        <dbReference type="PROSITE-ProRule" id="PRU00339"/>
    </source>
</evidence>
<dbReference type="Gene3D" id="1.25.40.10">
    <property type="entry name" value="Tetratricopeptide repeat domain"/>
    <property type="match status" value="4"/>
</dbReference>
<reference evidence="5" key="3">
    <citation type="submission" date="2025-08" db="UniProtKB">
        <authorList>
            <consortium name="RefSeq"/>
        </authorList>
    </citation>
    <scope>IDENTIFICATION</scope>
    <source>
        <tissue evidence="5">Whole organism</tissue>
    </source>
</reference>
<dbReference type="PANTHER" id="PTHR12558:SF36">
    <property type="entry name" value="ANAPHASE-PROMOTING COMPLEX SUBUNIT 7"/>
    <property type="match status" value="1"/>
</dbReference>
<evidence type="ECO:0000256" key="3">
    <source>
        <dbReference type="SAM" id="MobiDB-lite"/>
    </source>
</evidence>
<keyword evidence="4" id="KW-1185">Reference proteome</keyword>
<feature type="repeat" description="TPR" evidence="2">
    <location>
        <begin position="305"/>
        <end position="338"/>
    </location>
</feature>
<dbReference type="InterPro" id="IPR019734">
    <property type="entry name" value="TPR_rpt"/>
</dbReference>
<evidence type="ECO:0000313" key="5">
    <source>
        <dbReference type="RefSeq" id="XP_017871902.1"/>
    </source>
</evidence>
<keyword evidence="1 2" id="KW-0802">TPR repeat</keyword>
<dbReference type="RefSeq" id="XP_017871902.1">
    <property type="nucleotide sequence ID" value="XM_018016413.1"/>
</dbReference>
<dbReference type="PANTHER" id="PTHR12558">
    <property type="entry name" value="CELL DIVISION CYCLE 16,23,27"/>
    <property type="match status" value="1"/>
</dbReference>
<dbReference type="Pfam" id="PF13174">
    <property type="entry name" value="TPR_6"/>
    <property type="match status" value="1"/>
</dbReference>
<dbReference type="InterPro" id="IPR011990">
    <property type="entry name" value="TPR-like_helical_dom_sf"/>
</dbReference>
<dbReference type="Proteomes" id="UP000694904">
    <property type="component" value="Chromosome X"/>
</dbReference>
<reference evidence="4" key="2">
    <citation type="journal article" date="2016" name="G3 (Bethesda)">
        <title>Genome Evolution in Three Species of Cactophilic Drosophila.</title>
        <authorList>
            <person name="Sanchez-Flores A."/>
            <person name="Penazola F."/>
            <person name="Carpinteyro-Ponce J."/>
            <person name="Nazario-Yepiz N."/>
            <person name="Abreu-Goodger C."/>
            <person name="Machado C.A."/>
            <person name="Markow T.A."/>
        </authorList>
    </citation>
    <scope>NUCLEOTIDE SEQUENCE [LARGE SCALE GENOMIC DNA]</scope>
</reference>
<protein>
    <submittedName>
        <fullName evidence="5">Anaphase-promoting complex subunit 7</fullName>
    </submittedName>
</protein>
<sequence length="639" mass="71271">MENALCTNIKKLYDNGLYECVIPTASLLCTLLKNDRNVATLEMEYQAMMYLSNANYKEHNYRTACSQLEAVVLQRKTMLRFKSSYLTAIESSYPQFQDAELRYKIAICYREMGEYNMAINTLQAVKARTPRLNMLLARLLHHHGRGVGKKEKALAYKDVLRECPMSLTSIEALLELGVEGTEVHSMVVNAAALPKNIEWLSSWIKGHAQMYGCKHREASQTFQQLNETKQLHQNEHILTKIGNCLYYDGNYLHAEQYLSLAMMQNPYNINALSSLAVVYDRNKKKLERSTLIAPLEMRRTREFRSAHWFLHAQLTYSNSKYERALSFTERALDMDERNIEALLLRAGLYFMMKRQRDAVNVFQSIQCLAPYRFEVYKGLVACYVRMNCIKEAQATCTVAVRQFPTSARSFTMFAGTLFRLANPNAVRSAKRFVEKGLQIDERYAPGIALLATIYQGEGDIKKAIALLKKQVEYRPDAMLFAMLGEMLSKEKDLDAALQYFTLSLRLDSTYQRALDGINALPKAARMASSNKASDKASESNGAAGSNCTAAAAAATGAAATGAAATGAAATGAAATGAAAAACSAPNLHRTCNRTNHDWLLDYDEAESLELSSPAGPAEDAESDTFSEPFWQAVDSELTN</sequence>
<dbReference type="SMART" id="SM00028">
    <property type="entry name" value="TPR"/>
    <property type="match status" value="7"/>
</dbReference>